<dbReference type="RefSeq" id="WP_181583137.1">
    <property type="nucleotide sequence ID" value="NZ_CP059399.1"/>
</dbReference>
<feature type="compositionally biased region" description="Polar residues" evidence="1">
    <location>
        <begin position="22"/>
        <end position="37"/>
    </location>
</feature>
<feature type="compositionally biased region" description="Polar residues" evidence="1">
    <location>
        <begin position="69"/>
        <end position="98"/>
    </location>
</feature>
<dbReference type="Proteomes" id="UP000515512">
    <property type="component" value="Chromosome"/>
</dbReference>
<dbReference type="KEGG" id="nhu:H0264_06600"/>
<dbReference type="InterPro" id="IPR032724">
    <property type="entry name" value="SCP1.201-like"/>
</dbReference>
<feature type="compositionally biased region" description="Polar residues" evidence="1">
    <location>
        <begin position="645"/>
        <end position="658"/>
    </location>
</feature>
<proteinExistence type="predicted"/>
<dbReference type="Pfam" id="PF14428">
    <property type="entry name" value="DddA-like"/>
    <property type="match status" value="1"/>
</dbReference>
<evidence type="ECO:0000313" key="2">
    <source>
        <dbReference type="EMBL" id="QLY31963.1"/>
    </source>
</evidence>
<evidence type="ECO:0000256" key="1">
    <source>
        <dbReference type="SAM" id="MobiDB-lite"/>
    </source>
</evidence>
<feature type="compositionally biased region" description="Basic and acidic residues" evidence="1">
    <location>
        <begin position="45"/>
        <end position="58"/>
    </location>
</feature>
<dbReference type="EMBL" id="CP059399">
    <property type="protein sequence ID" value="QLY31963.1"/>
    <property type="molecule type" value="Genomic_DNA"/>
</dbReference>
<sequence>MTINVRNEDEATRTFARIRSVQDMTSRTSAPTSSLQEVSAPLPLHPRDPGPRAQERIEQLANDPVPQPKSDTPGSVQPATPPQSTLPGGQSAPTNLNNADRVDPSIAVNFPGLINPDGTVRTPEQGYTVDVPPPPFLGTEDIQQWPAPGESKTLPSGATVTGDQATGTGSIEIDGTTYPGNVVATTTVVILPGQLQPFTAVDTKITVAQPHPRLGGTGWTATLGDNNQPIRIDIANPTTGMTSVAMTSAGLRITNTSGMTMTVNTQGQPDGPFENYATGERGVAEPLPGGGYRAKFHNGAVTEYDADGNVLSHTPAPDTSSPDDGWVSRLNDLRLAAGQKITDGIARVLGGFGHSFGQGAYTLGSVGYGGPNTPQGMAFAQVAAADAARDPSTEWKNWLGKLSIKGTTSAAGHLLVGLFAMTDIGAVINAAGEVLGFHPNLPDFDNTIAESAFQNAQAAKAEFDKGNPVGGWNHVGMATGLLPDFRDPNSVLLWGALFGTRLPGGKGDLGTPGASVPAPVKPVPKPTEAFGLTKPNSSPATSVMPIKDVLASQPGLTKFDLGKSTAQQGLELSQLQQRMAEIREAGKNVVAGVEQHVQLQAEISRQNAIPARAHSGTGESSPTFGGGSPDSPTGSGSWNAADRTSGPSGHADTSASSRDTSHGPGAADRDSRSPLNLPGVQKAFEDLPGFQSTGTGGKTIGFVLDDDGNRIPLPFENPYEPLWSGAEEPYKQAAEMVKGTPAWPYAHGSPGWAYDVEMKAIVIARQLGIKNPIIVINHSGGPCPGCLRTLPFLPDPNGTITIVWPGGKATYNGSEIPKFSEGER</sequence>
<gene>
    <name evidence="2" type="ORF">H0264_06600</name>
</gene>
<feature type="region of interest" description="Disordered" evidence="1">
    <location>
        <begin position="611"/>
        <end position="680"/>
    </location>
</feature>
<feature type="region of interest" description="Disordered" evidence="1">
    <location>
        <begin position="1"/>
        <end position="135"/>
    </location>
</feature>
<accession>A0A7D6ZP41</accession>
<reference evidence="2 3" key="1">
    <citation type="submission" date="2020-07" db="EMBL/GenBank/DDBJ databases">
        <authorList>
            <person name="Zhuang K."/>
            <person name="Ran Y."/>
        </authorList>
    </citation>
    <scope>NUCLEOTIDE SEQUENCE [LARGE SCALE GENOMIC DNA]</scope>
    <source>
        <strain evidence="2 3">WCH-YHL-001</strain>
    </source>
</reference>
<keyword evidence="3" id="KW-1185">Reference proteome</keyword>
<protein>
    <submittedName>
        <fullName evidence="2">Uncharacterized protein</fullName>
    </submittedName>
</protein>
<feature type="region of interest" description="Disordered" evidence="1">
    <location>
        <begin position="508"/>
        <end position="542"/>
    </location>
</feature>
<feature type="compositionally biased region" description="Basic and acidic residues" evidence="1">
    <location>
        <begin position="1"/>
        <end position="12"/>
    </location>
</feature>
<name>A0A7D6ZP41_9NOCA</name>
<organism evidence="2 3">
    <name type="scientific">Nocardia huaxiensis</name>
    <dbReference type="NCBI Taxonomy" id="2755382"/>
    <lineage>
        <taxon>Bacteria</taxon>
        <taxon>Bacillati</taxon>
        <taxon>Actinomycetota</taxon>
        <taxon>Actinomycetes</taxon>
        <taxon>Mycobacteriales</taxon>
        <taxon>Nocardiaceae</taxon>
        <taxon>Nocardia</taxon>
    </lineage>
</organism>
<dbReference type="AlphaFoldDB" id="A0A7D6ZP41"/>
<evidence type="ECO:0000313" key="3">
    <source>
        <dbReference type="Proteomes" id="UP000515512"/>
    </source>
</evidence>